<evidence type="ECO:0000256" key="1">
    <source>
        <dbReference type="SAM" id="MobiDB-lite"/>
    </source>
</evidence>
<dbReference type="EMBL" id="JANPWB010000001">
    <property type="protein sequence ID" value="KAJ1216406.1"/>
    <property type="molecule type" value="Genomic_DNA"/>
</dbReference>
<proteinExistence type="predicted"/>
<name>A0AAV7WUL4_PLEWA</name>
<organism evidence="2 3">
    <name type="scientific">Pleurodeles waltl</name>
    <name type="common">Iberian ribbed newt</name>
    <dbReference type="NCBI Taxonomy" id="8319"/>
    <lineage>
        <taxon>Eukaryota</taxon>
        <taxon>Metazoa</taxon>
        <taxon>Chordata</taxon>
        <taxon>Craniata</taxon>
        <taxon>Vertebrata</taxon>
        <taxon>Euteleostomi</taxon>
        <taxon>Amphibia</taxon>
        <taxon>Batrachia</taxon>
        <taxon>Caudata</taxon>
        <taxon>Salamandroidea</taxon>
        <taxon>Salamandridae</taxon>
        <taxon>Pleurodelinae</taxon>
        <taxon>Pleurodeles</taxon>
    </lineage>
</organism>
<sequence length="126" mass="13453">MACSLAPGRAARRNARHAGVRPQPLKPHSATVSNLLPGNFTLTEAAGGAWEPARPKREPPATGACSSGCIHTLLPFNHARASLKGPPSQNTQGRVPCINCAHNPEDSELSREHRCSVLFRATFVLE</sequence>
<evidence type="ECO:0000313" key="2">
    <source>
        <dbReference type="EMBL" id="KAJ1216406.1"/>
    </source>
</evidence>
<gene>
    <name evidence="2" type="ORF">NDU88_004008</name>
</gene>
<protein>
    <submittedName>
        <fullName evidence="2">Uncharacterized protein</fullName>
    </submittedName>
</protein>
<feature type="region of interest" description="Disordered" evidence="1">
    <location>
        <begin position="1"/>
        <end position="29"/>
    </location>
</feature>
<accession>A0AAV7WUL4</accession>
<dbReference type="Proteomes" id="UP001066276">
    <property type="component" value="Chromosome 1_1"/>
</dbReference>
<feature type="compositionally biased region" description="Basic residues" evidence="1">
    <location>
        <begin position="10"/>
        <end position="19"/>
    </location>
</feature>
<keyword evidence="3" id="KW-1185">Reference proteome</keyword>
<reference evidence="2" key="1">
    <citation type="journal article" date="2022" name="bioRxiv">
        <title>Sequencing and chromosome-scale assembly of the giantPleurodeles waltlgenome.</title>
        <authorList>
            <person name="Brown T."/>
            <person name="Elewa A."/>
            <person name="Iarovenko S."/>
            <person name="Subramanian E."/>
            <person name="Araus A.J."/>
            <person name="Petzold A."/>
            <person name="Susuki M."/>
            <person name="Suzuki K.-i.T."/>
            <person name="Hayashi T."/>
            <person name="Toyoda A."/>
            <person name="Oliveira C."/>
            <person name="Osipova E."/>
            <person name="Leigh N.D."/>
            <person name="Simon A."/>
            <person name="Yun M.H."/>
        </authorList>
    </citation>
    <scope>NUCLEOTIDE SEQUENCE</scope>
    <source>
        <strain evidence="2">20211129_DDA</strain>
        <tissue evidence="2">Liver</tissue>
    </source>
</reference>
<comment type="caution">
    <text evidence="2">The sequence shown here is derived from an EMBL/GenBank/DDBJ whole genome shotgun (WGS) entry which is preliminary data.</text>
</comment>
<dbReference type="AlphaFoldDB" id="A0AAV7WUL4"/>
<evidence type="ECO:0000313" key="3">
    <source>
        <dbReference type="Proteomes" id="UP001066276"/>
    </source>
</evidence>